<reference evidence="2" key="1">
    <citation type="submission" date="2025-08" db="UniProtKB">
        <authorList>
            <consortium name="RefSeq"/>
        </authorList>
    </citation>
    <scope>IDENTIFICATION</scope>
</reference>
<dbReference type="AlphaFoldDB" id="A0A1U7ZM71"/>
<evidence type="ECO:0000313" key="2">
    <source>
        <dbReference type="RefSeq" id="XP_010249624.1"/>
    </source>
</evidence>
<sequence length="169" mass="18717">MLSTMAAKDEEPKQIYNHGRRYVFFDRSGCSVKAFYPGGNTHFANSDRLKGMGVDSLEKAKAGRENSIVLEMMDGEYPELSHTSEEDSDVKSDGGTSVYNGVEMLSDDEAFSVDDILYEESVKKKLRFLAGMVGIDCTKPGVVLGEVVRVLKDLERETGGTSQKKKTWV</sequence>
<dbReference type="OrthoDB" id="1930773at2759"/>
<dbReference type="OMA" id="WENEQSI"/>
<protein>
    <submittedName>
        <fullName evidence="2">Uncharacterized protein LOC104592118</fullName>
    </submittedName>
</protein>
<name>A0A1U7ZM71_NELNU</name>
<proteinExistence type="predicted"/>
<evidence type="ECO:0000313" key="1">
    <source>
        <dbReference type="Proteomes" id="UP000189703"/>
    </source>
</evidence>
<accession>A0A1U7ZM71</accession>
<dbReference type="RefSeq" id="XP_010249624.1">
    <property type="nucleotide sequence ID" value="XM_010251322.2"/>
</dbReference>
<dbReference type="GeneID" id="104592118"/>
<dbReference type="KEGG" id="nnu:104592118"/>
<gene>
    <name evidence="2" type="primary">LOC104592118</name>
</gene>
<organism evidence="1 2">
    <name type="scientific">Nelumbo nucifera</name>
    <name type="common">Sacred lotus</name>
    <dbReference type="NCBI Taxonomy" id="4432"/>
    <lineage>
        <taxon>Eukaryota</taxon>
        <taxon>Viridiplantae</taxon>
        <taxon>Streptophyta</taxon>
        <taxon>Embryophyta</taxon>
        <taxon>Tracheophyta</taxon>
        <taxon>Spermatophyta</taxon>
        <taxon>Magnoliopsida</taxon>
        <taxon>Proteales</taxon>
        <taxon>Nelumbonaceae</taxon>
        <taxon>Nelumbo</taxon>
    </lineage>
</organism>
<dbReference type="eggNOG" id="ENOG502SESZ">
    <property type="taxonomic scope" value="Eukaryota"/>
</dbReference>
<keyword evidence="1" id="KW-1185">Reference proteome</keyword>
<dbReference type="Proteomes" id="UP000189703">
    <property type="component" value="Unplaced"/>
</dbReference>